<dbReference type="AlphaFoldDB" id="A0A8A1ML92"/>
<evidence type="ECO:0000313" key="2">
    <source>
        <dbReference type="Proteomes" id="UP000663671"/>
    </source>
</evidence>
<evidence type="ECO:0000313" key="1">
    <source>
        <dbReference type="EMBL" id="QSS66605.1"/>
    </source>
</evidence>
<organism evidence="1 2">
    <name type="scientific">Ajellomyces capsulatus</name>
    <name type="common">Darling's disease fungus</name>
    <name type="synonym">Histoplasma capsulatum</name>
    <dbReference type="NCBI Taxonomy" id="5037"/>
    <lineage>
        <taxon>Eukaryota</taxon>
        <taxon>Fungi</taxon>
        <taxon>Dikarya</taxon>
        <taxon>Ascomycota</taxon>
        <taxon>Pezizomycotina</taxon>
        <taxon>Eurotiomycetes</taxon>
        <taxon>Eurotiomycetidae</taxon>
        <taxon>Onygenales</taxon>
        <taxon>Ajellomycetaceae</taxon>
        <taxon>Histoplasma</taxon>
    </lineage>
</organism>
<reference evidence="1" key="1">
    <citation type="submission" date="2021-01" db="EMBL/GenBank/DDBJ databases">
        <title>Chromosome-level genome assembly of a human fungal pathogen reveals clustering of transcriptionally co-regulated genes.</title>
        <authorList>
            <person name="Voorhies M."/>
            <person name="Cohen S."/>
            <person name="Shea T.P."/>
            <person name="Petrus S."/>
            <person name="Munoz J.F."/>
            <person name="Poplawski S."/>
            <person name="Goldman W.E."/>
            <person name="Michael T."/>
            <person name="Cuomo C.A."/>
            <person name="Sil A."/>
            <person name="Beyhan S."/>
        </authorList>
    </citation>
    <scope>NUCLEOTIDE SEQUENCE</scope>
    <source>
        <strain evidence="1">WU24</strain>
    </source>
</reference>
<sequence length="105" mass="11807">MAVDKRCVRCVPEINVASTGFRITCPGMSFKRDENGNPFALRGLNQSPEGNEHFSTAPIIITIINQQKAYPKIQGTRHIRFKSVPRYLPKYTSAAEAYMCVIDVM</sequence>
<dbReference type="VEuPathDB" id="FungiDB:I7I51_02794"/>
<dbReference type="EMBL" id="CP069116">
    <property type="protein sequence ID" value="QSS66605.1"/>
    <property type="molecule type" value="Genomic_DNA"/>
</dbReference>
<name>A0A8A1ML92_AJECA</name>
<proteinExistence type="predicted"/>
<dbReference type="Proteomes" id="UP000663671">
    <property type="component" value="Chromosome 6"/>
</dbReference>
<gene>
    <name evidence="1" type="ORF">I7I51_02794</name>
</gene>
<protein>
    <submittedName>
        <fullName evidence="1">Uncharacterized protein</fullName>
    </submittedName>
</protein>
<accession>A0A8A1ML92</accession>